<dbReference type="AlphaFoldDB" id="A0A3P7KWG4"/>
<protein>
    <submittedName>
        <fullName evidence="2">Uncharacterized protein</fullName>
    </submittedName>
</protein>
<gene>
    <name evidence="2" type="ORF">SVUK_LOCUS6530</name>
</gene>
<dbReference type="Proteomes" id="UP000270094">
    <property type="component" value="Unassembled WGS sequence"/>
</dbReference>
<reference evidence="2 3" key="1">
    <citation type="submission" date="2018-11" db="EMBL/GenBank/DDBJ databases">
        <authorList>
            <consortium name="Pathogen Informatics"/>
        </authorList>
    </citation>
    <scope>NUCLEOTIDE SEQUENCE [LARGE SCALE GENOMIC DNA]</scope>
</reference>
<evidence type="ECO:0000313" key="3">
    <source>
        <dbReference type="Proteomes" id="UP000270094"/>
    </source>
</evidence>
<keyword evidence="3" id="KW-1185">Reference proteome</keyword>
<sequence>MDTESPEARQEAQPDEQPKPEIDAINDLAALEKVRSCSTYEKRRKQ</sequence>
<organism evidence="2 3">
    <name type="scientific">Strongylus vulgaris</name>
    <name type="common">Blood worm</name>
    <dbReference type="NCBI Taxonomy" id="40348"/>
    <lineage>
        <taxon>Eukaryota</taxon>
        <taxon>Metazoa</taxon>
        <taxon>Ecdysozoa</taxon>
        <taxon>Nematoda</taxon>
        <taxon>Chromadorea</taxon>
        <taxon>Rhabditida</taxon>
        <taxon>Rhabditina</taxon>
        <taxon>Rhabditomorpha</taxon>
        <taxon>Strongyloidea</taxon>
        <taxon>Strongylidae</taxon>
        <taxon>Strongylus</taxon>
    </lineage>
</organism>
<proteinExistence type="predicted"/>
<name>A0A3P7KWG4_STRVU</name>
<evidence type="ECO:0000313" key="2">
    <source>
        <dbReference type="EMBL" id="VDM71532.1"/>
    </source>
</evidence>
<feature type="region of interest" description="Disordered" evidence="1">
    <location>
        <begin position="1"/>
        <end position="22"/>
    </location>
</feature>
<dbReference type="EMBL" id="UYYB01020829">
    <property type="protein sequence ID" value="VDM71532.1"/>
    <property type="molecule type" value="Genomic_DNA"/>
</dbReference>
<evidence type="ECO:0000256" key="1">
    <source>
        <dbReference type="SAM" id="MobiDB-lite"/>
    </source>
</evidence>
<accession>A0A3P7KWG4</accession>